<dbReference type="AlphaFoldDB" id="A0A4R7VRJ5"/>
<accession>A0A4R7VRJ5</accession>
<proteinExistence type="predicted"/>
<reference evidence="2 3" key="1">
    <citation type="submission" date="2019-03" db="EMBL/GenBank/DDBJ databases">
        <title>Genomic Encyclopedia of Archaeal and Bacterial Type Strains, Phase II (KMG-II): from individual species to whole genera.</title>
        <authorList>
            <person name="Goeker M."/>
        </authorList>
    </citation>
    <scope>NUCLEOTIDE SEQUENCE [LARGE SCALE GENOMIC DNA]</scope>
    <source>
        <strain evidence="2 3">DSM 45499</strain>
    </source>
</reference>
<feature type="region of interest" description="Disordered" evidence="1">
    <location>
        <begin position="16"/>
        <end position="57"/>
    </location>
</feature>
<evidence type="ECO:0000256" key="1">
    <source>
        <dbReference type="SAM" id="MobiDB-lite"/>
    </source>
</evidence>
<keyword evidence="3" id="KW-1185">Reference proteome</keyword>
<evidence type="ECO:0000313" key="3">
    <source>
        <dbReference type="Proteomes" id="UP000294927"/>
    </source>
</evidence>
<dbReference type="EMBL" id="SOCP01000005">
    <property type="protein sequence ID" value="TDV52108.1"/>
    <property type="molecule type" value="Genomic_DNA"/>
</dbReference>
<comment type="caution">
    <text evidence="2">The sequence shown here is derived from an EMBL/GenBank/DDBJ whole genome shotgun (WGS) entry which is preliminary data.</text>
</comment>
<evidence type="ECO:0000313" key="2">
    <source>
        <dbReference type="EMBL" id="TDV52108.1"/>
    </source>
</evidence>
<gene>
    <name evidence="2" type="ORF">CLV71_105239</name>
</gene>
<protein>
    <submittedName>
        <fullName evidence="2">Uncharacterized protein</fullName>
    </submittedName>
</protein>
<dbReference type="Proteomes" id="UP000294927">
    <property type="component" value="Unassembled WGS sequence"/>
</dbReference>
<name>A0A4R7VRJ5_9PSEU</name>
<organism evidence="2 3">
    <name type="scientific">Actinophytocola oryzae</name>
    <dbReference type="NCBI Taxonomy" id="502181"/>
    <lineage>
        <taxon>Bacteria</taxon>
        <taxon>Bacillati</taxon>
        <taxon>Actinomycetota</taxon>
        <taxon>Actinomycetes</taxon>
        <taxon>Pseudonocardiales</taxon>
        <taxon>Pseudonocardiaceae</taxon>
    </lineage>
</organism>
<sequence length="57" mass="6035">MLKDASMTLNVLKDALATLDAPKSPSPTPRAAKARAFDTSAHRPHDPAAAPTHTDRT</sequence>